<dbReference type="PROSITE" id="PS51257">
    <property type="entry name" value="PROKAR_LIPOPROTEIN"/>
    <property type="match status" value="1"/>
</dbReference>
<accession>A0A1M5L3Z4</accession>
<dbReference type="Gene3D" id="2.160.20.10">
    <property type="entry name" value="Single-stranded right-handed beta-helix, Pectin lyase-like"/>
    <property type="match status" value="1"/>
</dbReference>
<dbReference type="InterPro" id="IPR011050">
    <property type="entry name" value="Pectin_lyase_fold/virulence"/>
</dbReference>
<dbReference type="EMBL" id="FQUS01000037">
    <property type="protein sequence ID" value="SHG59721.1"/>
    <property type="molecule type" value="Genomic_DNA"/>
</dbReference>
<dbReference type="RefSeq" id="WP_084088474.1">
    <property type="nucleotide sequence ID" value="NZ_FQUS01000037.1"/>
</dbReference>
<proteinExistence type="predicted"/>
<name>A0A1M5L3Z4_9BACT</name>
<dbReference type="OrthoDB" id="898126at2"/>
<organism evidence="1 2">
    <name type="scientific">Fodinibius roseus</name>
    <dbReference type="NCBI Taxonomy" id="1194090"/>
    <lineage>
        <taxon>Bacteria</taxon>
        <taxon>Pseudomonadati</taxon>
        <taxon>Balneolota</taxon>
        <taxon>Balneolia</taxon>
        <taxon>Balneolales</taxon>
        <taxon>Balneolaceae</taxon>
        <taxon>Fodinibius</taxon>
    </lineage>
</organism>
<evidence type="ECO:0000313" key="1">
    <source>
        <dbReference type="EMBL" id="SHG59721.1"/>
    </source>
</evidence>
<keyword evidence="2" id="KW-1185">Reference proteome</keyword>
<reference evidence="1 2" key="1">
    <citation type="submission" date="2016-11" db="EMBL/GenBank/DDBJ databases">
        <authorList>
            <person name="Jaros S."/>
            <person name="Januszkiewicz K."/>
            <person name="Wedrychowicz H."/>
        </authorList>
    </citation>
    <scope>NUCLEOTIDE SEQUENCE [LARGE SCALE GENOMIC DNA]</scope>
    <source>
        <strain evidence="1 2">DSM 21986</strain>
    </source>
</reference>
<dbReference type="SUPFAM" id="SSF51126">
    <property type="entry name" value="Pectin lyase-like"/>
    <property type="match status" value="2"/>
</dbReference>
<dbReference type="InterPro" id="IPR012334">
    <property type="entry name" value="Pectin_lyas_fold"/>
</dbReference>
<dbReference type="AlphaFoldDB" id="A0A1M5L3Z4"/>
<dbReference type="STRING" id="1194090.SAMN05443144_13716"/>
<dbReference type="InterPro" id="IPR006626">
    <property type="entry name" value="PbH1"/>
</dbReference>
<gene>
    <name evidence="1" type="ORF">SAMN05443144_13716</name>
</gene>
<dbReference type="Proteomes" id="UP000184041">
    <property type="component" value="Unassembled WGS sequence"/>
</dbReference>
<sequence length="445" mass="46955">MQIIIRVFITIMVAGGVIVTGCQKSTVTSSKESSISLADVPGSTHNTSSSCDHTVPNDYGSIQDAIDNASSDDVVCVDAGTFPEQLTIDKALTLRGSGYSSSGTVLEGTDSGTGLEVASSNVTVEKIRIEGFNDGIELSSAMSNLLFKDVYSVENTTRGMTIGGGADLTGITMDGVSFSHNEGDGIRASTASKVEDLTIRDSHFDSNSGSPASSGIEVYQNSSNPGYFTNVLIKHTTFNNNGEKGMYLEKLNNATFDNITVNSSGTNSNYGFNNGIDINLKYGDYENITIKNSTITNSGLDSPDAPNPLFPAAIAIKARDDGSTYGTNPATLIGVNIVHTTITDNVSGIRLGEPGKENATPTNVEITNSNIYDNVRYGVINETLSKVSATCDYWGHATGAMHEDNPKKKPKGDMVTDGVNFIPWSVRQIGQGQNPSNACVGGNNK</sequence>
<evidence type="ECO:0000313" key="2">
    <source>
        <dbReference type="Proteomes" id="UP000184041"/>
    </source>
</evidence>
<dbReference type="SMART" id="SM00710">
    <property type="entry name" value="PbH1"/>
    <property type="match status" value="9"/>
</dbReference>
<protein>
    <submittedName>
        <fullName evidence="1">Right handed beta helix region</fullName>
    </submittedName>
</protein>